<proteinExistence type="predicted"/>
<dbReference type="RefSeq" id="WP_092962882.1">
    <property type="nucleotide sequence ID" value="NZ_FOSQ01000016.1"/>
</dbReference>
<evidence type="ECO:0000256" key="1">
    <source>
        <dbReference type="SAM" id="SignalP"/>
    </source>
</evidence>
<name>A0A1I4EGQ6_9PROT</name>
<dbReference type="Pfam" id="PF20341">
    <property type="entry name" value="DUF6636"/>
    <property type="match status" value="1"/>
</dbReference>
<dbReference type="Proteomes" id="UP000199473">
    <property type="component" value="Unassembled WGS sequence"/>
</dbReference>
<reference evidence="2 3" key="1">
    <citation type="submission" date="2016-10" db="EMBL/GenBank/DDBJ databases">
        <authorList>
            <person name="de Groot N.N."/>
        </authorList>
    </citation>
    <scope>NUCLEOTIDE SEQUENCE [LARGE SCALE GENOMIC DNA]</scope>
    <source>
        <strain evidence="2 3">DSM 19981</strain>
    </source>
</reference>
<evidence type="ECO:0000313" key="2">
    <source>
        <dbReference type="EMBL" id="SFL04942.1"/>
    </source>
</evidence>
<dbReference type="AlphaFoldDB" id="A0A1I4EGQ6"/>
<dbReference type="OrthoDB" id="495539at2"/>
<dbReference type="STRING" id="1123062.SAMN02745775_11652"/>
<gene>
    <name evidence="2" type="ORF">SAMN02745775_11652</name>
</gene>
<dbReference type="EMBL" id="FOSQ01000016">
    <property type="protein sequence ID" value="SFL04942.1"/>
    <property type="molecule type" value="Genomic_DNA"/>
</dbReference>
<protein>
    <recommendedName>
        <fullName evidence="4">CVNH domain-containing protein</fullName>
    </recommendedName>
</protein>
<accession>A0A1I4EGQ6</accession>
<keyword evidence="3" id="KW-1185">Reference proteome</keyword>
<organism evidence="2 3">
    <name type="scientific">Falsiroseomonas stagni DSM 19981</name>
    <dbReference type="NCBI Taxonomy" id="1123062"/>
    <lineage>
        <taxon>Bacteria</taxon>
        <taxon>Pseudomonadati</taxon>
        <taxon>Pseudomonadota</taxon>
        <taxon>Alphaproteobacteria</taxon>
        <taxon>Acetobacterales</taxon>
        <taxon>Roseomonadaceae</taxon>
        <taxon>Falsiroseomonas</taxon>
    </lineage>
</organism>
<feature type="chain" id="PRO_5011549927" description="CVNH domain-containing protein" evidence="1">
    <location>
        <begin position="18"/>
        <end position="128"/>
    </location>
</feature>
<dbReference type="InterPro" id="IPR046576">
    <property type="entry name" value="DUF6636"/>
</dbReference>
<keyword evidence="1" id="KW-0732">Signal</keyword>
<sequence>MIRWIAVFGLFPVLASAQPGFQLPSGNIRCEVWEGAVRCEIVNFSFPRPPAPAECDSDWGHAYGLAARGPSAVLCAGDLIVSRTVPVLGYGATWRGAGVVCASSQAGLRCSNAEARGFELSRARLDRF</sequence>
<feature type="signal peptide" evidence="1">
    <location>
        <begin position="1"/>
        <end position="17"/>
    </location>
</feature>
<evidence type="ECO:0000313" key="3">
    <source>
        <dbReference type="Proteomes" id="UP000199473"/>
    </source>
</evidence>
<evidence type="ECO:0008006" key="4">
    <source>
        <dbReference type="Google" id="ProtNLM"/>
    </source>
</evidence>